<dbReference type="PROSITE" id="PS50096">
    <property type="entry name" value="IQ"/>
    <property type="match status" value="1"/>
</dbReference>
<dbReference type="Proteomes" id="UP000693981">
    <property type="component" value="Unassembled WGS sequence"/>
</dbReference>
<evidence type="ECO:0000313" key="3">
    <source>
        <dbReference type="EMBL" id="KAG7400198.1"/>
    </source>
</evidence>
<evidence type="ECO:0000259" key="2">
    <source>
        <dbReference type="PROSITE" id="PS50222"/>
    </source>
</evidence>
<proteinExistence type="predicted"/>
<feature type="region of interest" description="Disordered" evidence="1">
    <location>
        <begin position="219"/>
        <end position="238"/>
    </location>
</feature>
<dbReference type="GO" id="GO:0005509">
    <property type="term" value="F:calcium ion binding"/>
    <property type="evidence" value="ECO:0007669"/>
    <property type="project" value="InterPro"/>
</dbReference>
<keyword evidence="4" id="KW-1185">Reference proteome</keyword>
<dbReference type="InterPro" id="IPR002048">
    <property type="entry name" value="EF_hand_dom"/>
</dbReference>
<dbReference type="AlphaFoldDB" id="A0A8T1X784"/>
<dbReference type="PROSITE" id="PS50222">
    <property type="entry name" value="EF_HAND_2"/>
    <property type="match status" value="1"/>
</dbReference>
<evidence type="ECO:0000313" key="4">
    <source>
        <dbReference type="Proteomes" id="UP000693981"/>
    </source>
</evidence>
<accession>A0A8T1X784</accession>
<dbReference type="CDD" id="cd00051">
    <property type="entry name" value="EFh"/>
    <property type="match status" value="1"/>
</dbReference>
<dbReference type="EMBL" id="JAGDFL010000036">
    <property type="protein sequence ID" value="KAG7400198.1"/>
    <property type="molecule type" value="Genomic_DNA"/>
</dbReference>
<evidence type="ECO:0000256" key="1">
    <source>
        <dbReference type="SAM" id="MobiDB-lite"/>
    </source>
</evidence>
<organism evidence="3 4">
    <name type="scientific">Phytophthora boehmeriae</name>
    <dbReference type="NCBI Taxonomy" id="109152"/>
    <lineage>
        <taxon>Eukaryota</taxon>
        <taxon>Sar</taxon>
        <taxon>Stramenopiles</taxon>
        <taxon>Oomycota</taxon>
        <taxon>Peronosporomycetes</taxon>
        <taxon>Peronosporales</taxon>
        <taxon>Peronosporaceae</taxon>
        <taxon>Phytophthora</taxon>
    </lineage>
</organism>
<dbReference type="Pfam" id="PF13833">
    <property type="entry name" value="EF-hand_8"/>
    <property type="match status" value="1"/>
</dbReference>
<reference evidence="3" key="1">
    <citation type="submission" date="2021-02" db="EMBL/GenBank/DDBJ databases">
        <authorList>
            <person name="Palmer J.M."/>
        </authorList>
    </citation>
    <scope>NUCLEOTIDE SEQUENCE</scope>
    <source>
        <strain evidence="3">SCRP23</strain>
    </source>
</reference>
<comment type="caution">
    <text evidence="3">The sequence shown here is derived from an EMBL/GenBank/DDBJ whole genome shotgun (WGS) entry which is preliminary data.</text>
</comment>
<name>A0A8T1X784_9STRA</name>
<dbReference type="CDD" id="cd23767">
    <property type="entry name" value="IQCD"/>
    <property type="match status" value="1"/>
</dbReference>
<dbReference type="OrthoDB" id="444540at2759"/>
<gene>
    <name evidence="3" type="ORF">PHYBOEH_006737</name>
</gene>
<feature type="domain" description="EF-hand" evidence="2">
    <location>
        <begin position="147"/>
        <end position="182"/>
    </location>
</feature>
<protein>
    <recommendedName>
        <fullName evidence="2">EF-hand domain-containing protein</fullName>
    </recommendedName>
</protein>
<feature type="compositionally biased region" description="Polar residues" evidence="1">
    <location>
        <begin position="229"/>
        <end position="238"/>
    </location>
</feature>
<sequence length="339" mass="38474">MNVKAFAHALSVLDKRLRPKQIHDLTHFVATYCSEAVSCGEFISLVALYRTLVGTPDESIAAEPVSDSNTVDSYASKTIERIRARLFADSSDCESIGIVHPDNLHSLKPIFHKFLQKKSPWLSGSNDGSVLSKGELRACLQHIGVDVTYQELDYLFAYFDIDRDGFIDFDLFIDVLGDVSNPLPKLIQRPPSRRLSTKAEPKAADAAVQELPTLGRTSSLQTVGRKKQQATTRVQQPNYRRSNVIQRAIWDFSTRPRTGSLTEGLAGRDRSHEIDAERRYRYRAAQLIQSMFRGFRSRQIAMQLRRKVFAQRQRRIEESEPLNVKKRISRTVLGNAYGF</sequence>